<feature type="transmembrane region" description="Helical" evidence="1">
    <location>
        <begin position="20"/>
        <end position="44"/>
    </location>
</feature>
<keyword evidence="1" id="KW-1133">Transmembrane helix</keyword>
<name>J3N7Q5_ORYBR</name>
<reference evidence="2" key="1">
    <citation type="journal article" date="2013" name="Nat. Commun.">
        <title>Whole-genome sequencing of Oryza brachyantha reveals mechanisms underlying Oryza genome evolution.</title>
        <authorList>
            <person name="Chen J."/>
            <person name="Huang Q."/>
            <person name="Gao D."/>
            <person name="Wang J."/>
            <person name="Lang Y."/>
            <person name="Liu T."/>
            <person name="Li B."/>
            <person name="Bai Z."/>
            <person name="Luis Goicoechea J."/>
            <person name="Liang C."/>
            <person name="Chen C."/>
            <person name="Zhang W."/>
            <person name="Sun S."/>
            <person name="Liao Y."/>
            <person name="Zhang X."/>
            <person name="Yang L."/>
            <person name="Song C."/>
            <person name="Wang M."/>
            <person name="Shi J."/>
            <person name="Liu G."/>
            <person name="Liu J."/>
            <person name="Zhou H."/>
            <person name="Zhou W."/>
            <person name="Yu Q."/>
            <person name="An N."/>
            <person name="Chen Y."/>
            <person name="Cai Q."/>
            <person name="Wang B."/>
            <person name="Liu B."/>
            <person name="Min J."/>
            <person name="Huang Y."/>
            <person name="Wu H."/>
            <person name="Li Z."/>
            <person name="Zhang Y."/>
            <person name="Yin Y."/>
            <person name="Song W."/>
            <person name="Jiang J."/>
            <person name="Jackson S.A."/>
            <person name="Wing R.A."/>
            <person name="Wang J."/>
            <person name="Chen M."/>
        </authorList>
    </citation>
    <scope>NUCLEOTIDE SEQUENCE [LARGE SCALE GENOMIC DNA]</scope>
    <source>
        <strain evidence="2">cv. IRGC 101232</strain>
    </source>
</reference>
<dbReference type="AlphaFoldDB" id="J3N7Q5"/>
<protein>
    <submittedName>
        <fullName evidence="2">Uncharacterized protein</fullName>
    </submittedName>
</protein>
<proteinExistence type="predicted"/>
<dbReference type="PANTHER" id="PTHR34483">
    <property type="entry name" value="OS09G0129800 PROTEIN"/>
    <property type="match status" value="1"/>
</dbReference>
<reference evidence="2" key="2">
    <citation type="submission" date="2013-04" db="UniProtKB">
        <authorList>
            <consortium name="EnsemblPlants"/>
        </authorList>
    </citation>
    <scope>IDENTIFICATION</scope>
</reference>
<dbReference type="PANTHER" id="PTHR34483:SF4">
    <property type="entry name" value="OS08G0256000 PROTEIN"/>
    <property type="match status" value="1"/>
</dbReference>
<sequence length="111" mass="11486">AMASPPPAGFFSFLKHGVFVPARGAGVFLLLFTLTAALAGALLLANSLVMQPRAVDVLLDANALIRANPAPAAYPKLVRKFHHDPPRLLVDAACCVAAVVVLGSAMKIATV</sequence>
<dbReference type="HOGENOM" id="CLU_159575_0_0_1"/>
<evidence type="ECO:0000256" key="1">
    <source>
        <dbReference type="SAM" id="Phobius"/>
    </source>
</evidence>
<accession>J3N7Q5</accession>
<dbReference type="Gramene" id="OB11G18410.1">
    <property type="protein sequence ID" value="OB11G18410.1"/>
    <property type="gene ID" value="OB11G18410"/>
</dbReference>
<organism evidence="2">
    <name type="scientific">Oryza brachyantha</name>
    <name type="common">malo sina</name>
    <dbReference type="NCBI Taxonomy" id="4533"/>
    <lineage>
        <taxon>Eukaryota</taxon>
        <taxon>Viridiplantae</taxon>
        <taxon>Streptophyta</taxon>
        <taxon>Embryophyta</taxon>
        <taxon>Tracheophyta</taxon>
        <taxon>Spermatophyta</taxon>
        <taxon>Magnoliopsida</taxon>
        <taxon>Liliopsida</taxon>
        <taxon>Poales</taxon>
        <taxon>Poaceae</taxon>
        <taxon>BOP clade</taxon>
        <taxon>Oryzoideae</taxon>
        <taxon>Oryzeae</taxon>
        <taxon>Oryzinae</taxon>
        <taxon>Oryza</taxon>
    </lineage>
</organism>
<dbReference type="OMA" id="MQPRAVD"/>
<dbReference type="EnsemblPlants" id="OB11G18410.1">
    <property type="protein sequence ID" value="OB11G18410.1"/>
    <property type="gene ID" value="OB11G18410"/>
</dbReference>
<evidence type="ECO:0000313" key="3">
    <source>
        <dbReference type="Proteomes" id="UP000006038"/>
    </source>
</evidence>
<evidence type="ECO:0000313" key="2">
    <source>
        <dbReference type="EnsemblPlants" id="OB11G18410.1"/>
    </source>
</evidence>
<keyword evidence="1" id="KW-0812">Transmembrane</keyword>
<keyword evidence="1" id="KW-0472">Membrane</keyword>
<dbReference type="Proteomes" id="UP000006038">
    <property type="component" value="Chromosome 11"/>
</dbReference>
<keyword evidence="3" id="KW-1185">Reference proteome</keyword>